<accession>A0A517YYI0</accession>
<dbReference type="RefSeq" id="WP_145080392.1">
    <property type="nucleotide sequence ID" value="NZ_CP036425.1"/>
</dbReference>
<sequence length="179" mass="20657">MQRRFHYELAFEHYLRENGIPHISVDEAKRSLIGNKGAGKVNIKSFDFVVYAEGGANLLIDVKGRKHAANTGRALQNWVTEDDVKGLTKWQHIFGDNFVPVFVFLYWCDVQPPDALFMEIFEFKDRWYAMTAVKLEEYMSYMRPRSAAWGTVSIPTSSFDRIQRPLQDLLTGLSETKSI</sequence>
<dbReference type="KEGG" id="pcor:KS4_33660"/>
<dbReference type="InterPro" id="IPR049797">
    <property type="entry name" value="HYExAFE"/>
</dbReference>
<reference evidence="1 2" key="1">
    <citation type="submission" date="2019-02" db="EMBL/GenBank/DDBJ databases">
        <title>Deep-cultivation of Planctomycetes and their phenomic and genomic characterization uncovers novel biology.</title>
        <authorList>
            <person name="Wiegand S."/>
            <person name="Jogler M."/>
            <person name="Boedeker C."/>
            <person name="Pinto D."/>
            <person name="Vollmers J."/>
            <person name="Rivas-Marin E."/>
            <person name="Kohn T."/>
            <person name="Peeters S.H."/>
            <person name="Heuer A."/>
            <person name="Rast P."/>
            <person name="Oberbeckmann S."/>
            <person name="Bunk B."/>
            <person name="Jeske O."/>
            <person name="Meyerdierks A."/>
            <person name="Storesund J.E."/>
            <person name="Kallscheuer N."/>
            <person name="Luecker S."/>
            <person name="Lage O.M."/>
            <person name="Pohl T."/>
            <person name="Merkel B.J."/>
            <person name="Hornburger P."/>
            <person name="Mueller R.-W."/>
            <person name="Bruemmer F."/>
            <person name="Labrenz M."/>
            <person name="Spormann A.M."/>
            <person name="Op den Camp H."/>
            <person name="Overmann J."/>
            <person name="Amann R."/>
            <person name="Jetten M.S.M."/>
            <person name="Mascher T."/>
            <person name="Medema M.H."/>
            <person name="Devos D.P."/>
            <person name="Kaster A.-K."/>
            <person name="Ovreas L."/>
            <person name="Rohde M."/>
            <person name="Galperin M.Y."/>
            <person name="Jogler C."/>
        </authorList>
    </citation>
    <scope>NUCLEOTIDE SEQUENCE [LARGE SCALE GENOMIC DNA]</scope>
    <source>
        <strain evidence="1 2">KS4</strain>
    </source>
</reference>
<protein>
    <submittedName>
        <fullName evidence="1">Uncharacterized protein</fullName>
    </submittedName>
</protein>
<evidence type="ECO:0000313" key="2">
    <source>
        <dbReference type="Proteomes" id="UP000317369"/>
    </source>
</evidence>
<dbReference type="Proteomes" id="UP000317369">
    <property type="component" value="Chromosome"/>
</dbReference>
<dbReference type="OrthoDB" id="272676at2"/>
<dbReference type="NCBIfam" id="NF038001">
    <property type="entry name" value="HYExAFE"/>
    <property type="match status" value="1"/>
</dbReference>
<name>A0A517YYI0_9BACT</name>
<keyword evidence="2" id="KW-1185">Reference proteome</keyword>
<gene>
    <name evidence="1" type="ORF">KS4_33660</name>
</gene>
<dbReference type="EMBL" id="CP036425">
    <property type="protein sequence ID" value="QDU35285.1"/>
    <property type="molecule type" value="Genomic_DNA"/>
</dbReference>
<proteinExistence type="predicted"/>
<organism evidence="1 2">
    <name type="scientific">Poriferisphaera corsica</name>
    <dbReference type="NCBI Taxonomy" id="2528020"/>
    <lineage>
        <taxon>Bacteria</taxon>
        <taxon>Pseudomonadati</taxon>
        <taxon>Planctomycetota</taxon>
        <taxon>Phycisphaerae</taxon>
        <taxon>Phycisphaerales</taxon>
        <taxon>Phycisphaeraceae</taxon>
        <taxon>Poriferisphaera</taxon>
    </lineage>
</organism>
<dbReference type="AlphaFoldDB" id="A0A517YYI0"/>
<evidence type="ECO:0000313" key="1">
    <source>
        <dbReference type="EMBL" id="QDU35285.1"/>
    </source>
</evidence>